<reference evidence="2 3" key="1">
    <citation type="submission" date="2021-09" db="EMBL/GenBank/DDBJ databases">
        <title>Genome sequencing and assembly of Chryseobacterium sp. RG1.</title>
        <authorList>
            <person name="Chhetri G."/>
        </authorList>
    </citation>
    <scope>NUCLEOTIDE SEQUENCE [LARGE SCALE GENOMIC DNA]</scope>
    <source>
        <strain evidence="2 3">RG1</strain>
    </source>
</reference>
<organism evidence="2 3">
    <name type="scientific">Chryseobacterium tagetis</name>
    <dbReference type="NCBI Taxonomy" id="2801334"/>
    <lineage>
        <taxon>Bacteria</taxon>
        <taxon>Pseudomonadati</taxon>
        <taxon>Bacteroidota</taxon>
        <taxon>Flavobacteriia</taxon>
        <taxon>Flavobacteriales</taxon>
        <taxon>Weeksellaceae</taxon>
        <taxon>Chryseobacterium group</taxon>
        <taxon>Chryseobacterium</taxon>
    </lineage>
</organism>
<keyword evidence="2" id="KW-0328">Glycosyltransferase</keyword>
<evidence type="ECO:0000313" key="3">
    <source>
        <dbReference type="Proteomes" id="UP000618240"/>
    </source>
</evidence>
<proteinExistence type="predicted"/>
<protein>
    <submittedName>
        <fullName evidence="2">Glycosyltransferase</fullName>
        <ecNumber evidence="2">2.4.-.-</ecNumber>
    </submittedName>
</protein>
<dbReference type="InterPro" id="IPR029044">
    <property type="entry name" value="Nucleotide-diphossugar_trans"/>
</dbReference>
<dbReference type="RefSeq" id="WP_225687115.1">
    <property type="nucleotide sequence ID" value="NZ_JAERSE020000002.1"/>
</dbReference>
<keyword evidence="2" id="KW-0808">Transferase</keyword>
<name>A0ABS8A277_9FLAO</name>
<dbReference type="GO" id="GO:0016757">
    <property type="term" value="F:glycosyltransferase activity"/>
    <property type="evidence" value="ECO:0007669"/>
    <property type="project" value="UniProtKB-KW"/>
</dbReference>
<sequence>MMNISVAICTYNGEKYLAEQLESIIQQTVQPTEIVICDDGSKDATMKILQYYKEQYPGIFKIHINETNLGYFKNFEKSIYLCSQDIIVTSDQDDIWKAEKLEETLNFFKNNADKDAVFNDLVLVNDDETILEHSYLNWKHIQYKDIIDSVKNDELFIKVQMQGSFILGCALAIRKSALKKYDLKNFTVAHDYEIAQKLSFKNKIGFIPKTLSFYRQHEDQVCGLREGELKTSSKINEISPEKKDFNEIVWPYLSSLQTAKKLFPQEDIQKTDLYSKFLKQRNLYLKKLNFLNRKKYILQCVKHQYLDLKFTDIFRY</sequence>
<evidence type="ECO:0000259" key="1">
    <source>
        <dbReference type="Pfam" id="PF00535"/>
    </source>
</evidence>
<dbReference type="InterPro" id="IPR001173">
    <property type="entry name" value="Glyco_trans_2-like"/>
</dbReference>
<dbReference type="Pfam" id="PF00535">
    <property type="entry name" value="Glycos_transf_2"/>
    <property type="match status" value="1"/>
</dbReference>
<accession>A0ABS8A277</accession>
<dbReference type="SUPFAM" id="SSF53448">
    <property type="entry name" value="Nucleotide-diphospho-sugar transferases"/>
    <property type="match status" value="1"/>
</dbReference>
<dbReference type="EC" id="2.4.-.-" evidence="2"/>
<keyword evidence="3" id="KW-1185">Reference proteome</keyword>
<dbReference type="EMBL" id="JAERSE020000002">
    <property type="protein sequence ID" value="MCA6066826.1"/>
    <property type="molecule type" value="Genomic_DNA"/>
</dbReference>
<dbReference type="Proteomes" id="UP000618240">
    <property type="component" value="Unassembled WGS sequence"/>
</dbReference>
<gene>
    <name evidence="2" type="ORF">JI747_006535</name>
</gene>
<comment type="caution">
    <text evidence="2">The sequence shown here is derived from an EMBL/GenBank/DDBJ whole genome shotgun (WGS) entry which is preliminary data.</text>
</comment>
<evidence type="ECO:0000313" key="2">
    <source>
        <dbReference type="EMBL" id="MCA6066826.1"/>
    </source>
</evidence>
<dbReference type="PANTHER" id="PTHR43685:SF11">
    <property type="entry name" value="GLYCOSYLTRANSFERASE TAGX-RELATED"/>
    <property type="match status" value="1"/>
</dbReference>
<dbReference type="Gene3D" id="3.90.550.10">
    <property type="entry name" value="Spore Coat Polysaccharide Biosynthesis Protein SpsA, Chain A"/>
    <property type="match status" value="1"/>
</dbReference>
<feature type="domain" description="Glycosyltransferase 2-like" evidence="1">
    <location>
        <begin position="5"/>
        <end position="179"/>
    </location>
</feature>
<dbReference type="PANTHER" id="PTHR43685">
    <property type="entry name" value="GLYCOSYLTRANSFERASE"/>
    <property type="match status" value="1"/>
</dbReference>
<dbReference type="InterPro" id="IPR050834">
    <property type="entry name" value="Glycosyltransf_2"/>
</dbReference>